<sequence length="207" mass="22574">MTTTTSGWPDAGEPSRTEHVVMIIRHAEKPGHAGIPRGITPEGNFDRHSLTVNGWIRAGALVGLFAPSRGEPPAGLYRPDTVYGTAYENGHSKRSVQTVTPLAARLGLDVVRRYAAGDEAHLARELTSRPGATVVAWNHENIHRIAAELGEVTPAPPAHWPRDRYDIVWTFTRNGNGWRFAQVPQMLLPGDLPYPIVDLVPTGSVTV</sequence>
<evidence type="ECO:0000313" key="1">
    <source>
        <dbReference type="EMBL" id="NMH82005.1"/>
    </source>
</evidence>
<organism evidence="1 2">
    <name type="scientific">Pseudonocardia xinjiangensis</name>
    <dbReference type="NCBI Taxonomy" id="75289"/>
    <lineage>
        <taxon>Bacteria</taxon>
        <taxon>Bacillati</taxon>
        <taxon>Actinomycetota</taxon>
        <taxon>Actinomycetes</taxon>
        <taxon>Pseudonocardiales</taxon>
        <taxon>Pseudonocardiaceae</taxon>
        <taxon>Pseudonocardia</taxon>
    </lineage>
</organism>
<keyword evidence="2" id="KW-1185">Reference proteome</keyword>
<dbReference type="RefSeq" id="WP_169400024.1">
    <property type="nucleotide sequence ID" value="NZ_BAAAJH010000020.1"/>
</dbReference>
<proteinExistence type="predicted"/>
<comment type="caution">
    <text evidence="1">The sequence shown here is derived from an EMBL/GenBank/DDBJ whole genome shotgun (WGS) entry which is preliminary data.</text>
</comment>
<evidence type="ECO:0008006" key="3">
    <source>
        <dbReference type="Google" id="ProtNLM"/>
    </source>
</evidence>
<protein>
    <recommendedName>
        <fullName evidence="3">Broad specificity phosphatase PhoE</fullName>
    </recommendedName>
</protein>
<reference evidence="1 2" key="1">
    <citation type="submission" date="2020-04" db="EMBL/GenBank/DDBJ databases">
        <authorList>
            <person name="Klaysubun C."/>
            <person name="Duangmal K."/>
            <person name="Lipun K."/>
        </authorList>
    </citation>
    <scope>NUCLEOTIDE SEQUENCE [LARGE SCALE GENOMIC DNA]</scope>
    <source>
        <strain evidence="1 2">JCM 11839</strain>
    </source>
</reference>
<evidence type="ECO:0000313" key="2">
    <source>
        <dbReference type="Proteomes" id="UP001296706"/>
    </source>
</evidence>
<dbReference type="Proteomes" id="UP001296706">
    <property type="component" value="Unassembled WGS sequence"/>
</dbReference>
<dbReference type="EMBL" id="JAAXKY010000189">
    <property type="protein sequence ID" value="NMH82005.1"/>
    <property type="molecule type" value="Genomic_DNA"/>
</dbReference>
<name>A0ABX1RNP3_9PSEU</name>
<accession>A0ABX1RNP3</accession>
<gene>
    <name evidence="1" type="ORF">HF577_33570</name>
</gene>